<sequence length="409" mass="43656">MSVPVAVVSQYKASQRLQSQAALAARRAWGQVQQGSISESWEAILRASGLIAAVSAGQLANATAGASYSADALAQQGLYEPPEAFVNPAGFAGVAADGRTLEGLLYSTAPYVKSLIGGGLDVSTAMGAGAKHVQMLAKTTVADAGRGAAGVDIASRRGVGYVRMLNPPSCSRCSVLAGRFYRWNAGFRRHPGCDCVHVASTDKAVSAGESEGLIHDSYEHFRGLSEAEQDRLYTKAGAQAIRYGADLFQVVNSRRGMKPGGLVATEGTSRRGNFGRKGRLTPEGIYSQNLSRADTLKLLESNGYILPGGQDPLGSIIGQREGYGALGRGGTRVGARQAVLEARRTGERKPNDRYTMTEAERRLFDAQLRWDAVREGRNPYSSKKPLTPDIAARVEKDFRRWLATGGQIF</sequence>
<organism evidence="2 3">
    <name type="scientific">Glutamicibacter arilaitensis</name>
    <dbReference type="NCBI Taxonomy" id="256701"/>
    <lineage>
        <taxon>Bacteria</taxon>
        <taxon>Bacillati</taxon>
        <taxon>Actinomycetota</taxon>
        <taxon>Actinomycetes</taxon>
        <taxon>Micrococcales</taxon>
        <taxon>Micrococcaceae</taxon>
        <taxon>Glutamicibacter</taxon>
    </lineage>
</organism>
<accession>A0A4Y8TYK5</accession>
<gene>
    <name evidence="2" type="ORF">EXY26_09905</name>
</gene>
<protein>
    <submittedName>
        <fullName evidence="2">Uncharacterized protein</fullName>
    </submittedName>
</protein>
<dbReference type="AlphaFoldDB" id="A0A4Y8TYK5"/>
<reference evidence="2 3" key="1">
    <citation type="submission" date="2019-03" db="EMBL/GenBank/DDBJ databases">
        <title>Glutamicibacter sp. LJH19 genome.</title>
        <authorList>
            <person name="Sinai Borker S."/>
            <person name="Kumar R."/>
        </authorList>
    </citation>
    <scope>NUCLEOTIDE SEQUENCE [LARGE SCALE GENOMIC DNA]</scope>
    <source>
        <strain evidence="2 3">LJH19</strain>
    </source>
</reference>
<dbReference type="Pfam" id="PF25310">
    <property type="entry name" value="VG15"/>
    <property type="match status" value="1"/>
</dbReference>
<comment type="caution">
    <text evidence="2">The sequence shown here is derived from an EMBL/GenBank/DDBJ whole genome shotgun (WGS) entry which is preliminary data.</text>
</comment>
<dbReference type="EMBL" id="SPDS01000001">
    <property type="protein sequence ID" value="TFH57285.1"/>
    <property type="molecule type" value="Genomic_DNA"/>
</dbReference>
<name>A0A4Y8TYK5_9MICC</name>
<dbReference type="RefSeq" id="WP_134780222.1">
    <property type="nucleotide sequence ID" value="NZ_SPDS01000001.1"/>
</dbReference>
<dbReference type="Proteomes" id="UP000297638">
    <property type="component" value="Unassembled WGS sequence"/>
</dbReference>
<dbReference type="InterPro" id="IPR057369">
    <property type="entry name" value="VG15"/>
</dbReference>
<evidence type="ECO:0000313" key="2">
    <source>
        <dbReference type="EMBL" id="TFH57285.1"/>
    </source>
</evidence>
<evidence type="ECO:0000256" key="1">
    <source>
        <dbReference type="SAM" id="MobiDB-lite"/>
    </source>
</evidence>
<evidence type="ECO:0000313" key="3">
    <source>
        <dbReference type="Proteomes" id="UP000297638"/>
    </source>
</evidence>
<proteinExistence type="predicted"/>
<feature type="region of interest" description="Disordered" evidence="1">
    <location>
        <begin position="261"/>
        <end position="280"/>
    </location>
</feature>